<dbReference type="InterPro" id="IPR003675">
    <property type="entry name" value="Rce1/LyrA-like_dom"/>
</dbReference>
<sequence>MKKRNISESEKGLDFSKGLTLELLGWLSMVIALFTATLIGRQIEQSGYPYWVSAGTKGIITSFIVVTVVFWIRRRYPNQLKLTPLSRVGLLHLLSGAMLPLLLVICGFIIASQLNWIEIVEWHFSYSLFFGIILNVCFAFLYEALPEELTMRGLVYSGLRVKLPAFLAYAGQIFLFVLVPVTVNFLQQLVGMEPGVEINTDYILLLIAFGTVLQLLRSTTGSLWASIGFHLSYLEISRFMVAQNDLRLLTYSELHEGTGSLFILFTMVILVGILIVGAFSIWLRTNGKKAKR</sequence>
<feature type="transmembrane region" description="Helical" evidence="1">
    <location>
        <begin position="261"/>
        <end position="283"/>
    </location>
</feature>
<keyword evidence="1" id="KW-0472">Membrane</keyword>
<evidence type="ECO:0000256" key="1">
    <source>
        <dbReference type="SAM" id="Phobius"/>
    </source>
</evidence>
<reference evidence="4" key="1">
    <citation type="journal article" date="2019" name="Int. J. Syst. Evol. Microbiol.">
        <title>The Global Catalogue of Microorganisms (GCM) 10K type strain sequencing project: providing services to taxonomists for standard genome sequencing and annotation.</title>
        <authorList>
            <consortium name="The Broad Institute Genomics Platform"/>
            <consortium name="The Broad Institute Genome Sequencing Center for Infectious Disease"/>
            <person name="Wu L."/>
            <person name="Ma J."/>
        </authorList>
    </citation>
    <scope>NUCLEOTIDE SEQUENCE [LARGE SCALE GENOMIC DNA]</scope>
    <source>
        <strain evidence="4">KCTC 33849</strain>
    </source>
</reference>
<keyword evidence="1" id="KW-1133">Transmembrane helix</keyword>
<dbReference type="Proteomes" id="UP001597540">
    <property type="component" value="Unassembled WGS sequence"/>
</dbReference>
<dbReference type="RefSeq" id="WP_379261977.1">
    <property type="nucleotide sequence ID" value="NZ_JBHUMJ010000002.1"/>
</dbReference>
<feature type="domain" description="CAAX prenyl protease 2/Lysostaphin resistance protein A-like" evidence="2">
    <location>
        <begin position="132"/>
        <end position="232"/>
    </location>
</feature>
<evidence type="ECO:0000313" key="4">
    <source>
        <dbReference type="Proteomes" id="UP001597540"/>
    </source>
</evidence>
<feature type="transmembrane region" description="Helical" evidence="1">
    <location>
        <begin position="223"/>
        <end position="241"/>
    </location>
</feature>
<name>A0ABW5SM65_9BACL</name>
<feature type="transmembrane region" description="Helical" evidence="1">
    <location>
        <begin position="93"/>
        <end position="112"/>
    </location>
</feature>
<keyword evidence="4" id="KW-1185">Reference proteome</keyword>
<comment type="caution">
    <text evidence="3">The sequence shown here is derived from an EMBL/GenBank/DDBJ whole genome shotgun (WGS) entry which is preliminary data.</text>
</comment>
<evidence type="ECO:0000259" key="2">
    <source>
        <dbReference type="Pfam" id="PF02517"/>
    </source>
</evidence>
<feature type="transmembrane region" description="Helical" evidence="1">
    <location>
        <begin position="166"/>
        <end position="186"/>
    </location>
</feature>
<feature type="transmembrane region" description="Helical" evidence="1">
    <location>
        <begin position="21"/>
        <end position="39"/>
    </location>
</feature>
<keyword evidence="1" id="KW-0812">Transmembrane</keyword>
<gene>
    <name evidence="3" type="ORF">ACFSVM_10585</name>
</gene>
<protein>
    <submittedName>
        <fullName evidence="3">Type II CAAX prenyl endopeptidase Rce1 family protein</fullName>
    </submittedName>
</protein>
<feature type="transmembrane region" description="Helical" evidence="1">
    <location>
        <begin position="198"/>
        <end position="216"/>
    </location>
</feature>
<evidence type="ECO:0000313" key="3">
    <source>
        <dbReference type="EMBL" id="MFD2700915.1"/>
    </source>
</evidence>
<proteinExistence type="predicted"/>
<feature type="transmembrane region" description="Helical" evidence="1">
    <location>
        <begin position="124"/>
        <end position="145"/>
    </location>
</feature>
<dbReference type="EMBL" id="JBHUMJ010000002">
    <property type="protein sequence ID" value="MFD2700915.1"/>
    <property type="molecule type" value="Genomic_DNA"/>
</dbReference>
<dbReference type="Pfam" id="PF02517">
    <property type="entry name" value="Rce1-like"/>
    <property type="match status" value="1"/>
</dbReference>
<organism evidence="3 4">
    <name type="scientific">Paenibacillus shunpengii</name>
    <dbReference type="NCBI Taxonomy" id="2054424"/>
    <lineage>
        <taxon>Bacteria</taxon>
        <taxon>Bacillati</taxon>
        <taxon>Bacillota</taxon>
        <taxon>Bacilli</taxon>
        <taxon>Bacillales</taxon>
        <taxon>Paenibacillaceae</taxon>
        <taxon>Paenibacillus</taxon>
    </lineage>
</organism>
<feature type="transmembrane region" description="Helical" evidence="1">
    <location>
        <begin position="51"/>
        <end position="72"/>
    </location>
</feature>
<accession>A0ABW5SM65</accession>